<accession>A0A8H4RY99</accession>
<evidence type="ECO:0000259" key="1">
    <source>
        <dbReference type="Pfam" id="PF13358"/>
    </source>
</evidence>
<dbReference type="GO" id="GO:0003676">
    <property type="term" value="F:nucleic acid binding"/>
    <property type="evidence" value="ECO:0007669"/>
    <property type="project" value="InterPro"/>
</dbReference>
<dbReference type="InterPro" id="IPR036397">
    <property type="entry name" value="RNaseH_sf"/>
</dbReference>
<evidence type="ECO:0000313" key="2">
    <source>
        <dbReference type="EMBL" id="KAF4637696.1"/>
    </source>
</evidence>
<organism evidence="2 3">
    <name type="scientific">Cudoniella acicularis</name>
    <dbReference type="NCBI Taxonomy" id="354080"/>
    <lineage>
        <taxon>Eukaryota</taxon>
        <taxon>Fungi</taxon>
        <taxon>Dikarya</taxon>
        <taxon>Ascomycota</taxon>
        <taxon>Pezizomycotina</taxon>
        <taxon>Leotiomycetes</taxon>
        <taxon>Helotiales</taxon>
        <taxon>Tricladiaceae</taxon>
        <taxon>Cudoniella</taxon>
    </lineage>
</organism>
<dbReference type="InterPro" id="IPR052895">
    <property type="entry name" value="HetReg/Transcr_Mod"/>
</dbReference>
<evidence type="ECO:0000313" key="3">
    <source>
        <dbReference type="Proteomes" id="UP000566819"/>
    </source>
</evidence>
<name>A0A8H4RY99_9HELO</name>
<comment type="caution">
    <text evidence="2">The sequence shown here is derived from an EMBL/GenBank/DDBJ whole genome shotgun (WGS) entry which is preliminary data.</text>
</comment>
<feature type="domain" description="Tc1-like transposase DDE" evidence="1">
    <location>
        <begin position="169"/>
        <end position="222"/>
    </location>
</feature>
<proteinExistence type="predicted"/>
<dbReference type="OrthoDB" id="3344043at2759"/>
<dbReference type="EMBL" id="JAAMPI010000013">
    <property type="protein sequence ID" value="KAF4637696.1"/>
    <property type="molecule type" value="Genomic_DNA"/>
</dbReference>
<dbReference type="Pfam" id="PF13358">
    <property type="entry name" value="DDE_3"/>
    <property type="match status" value="1"/>
</dbReference>
<dbReference type="InterPro" id="IPR038717">
    <property type="entry name" value="Tc1-like_DDE_dom"/>
</dbReference>
<sequence length="1457" mass="163326">MPAIRTPMGLISGNRDTGQQISPYIRGRIIGLTLKGATPTEIAVGFQLERSTVRYTIAQDPLRHEGQSLSKALRGRAYTDAEERLLVRHARLNPKDTYAQLISACGLSCEKQTVCFILAKHHITNWKWRTQLYIMDRDFESKKHGYSARFYLEVLVNQVHHWYKTLGRGYIFMQDNASIHTARKVKDWFRKEGITTTDWPPYSPDLNPIEDAWWELKKRAHEMFPEVMAYKGNSEDNRQRLESCLQAAWDTIPKEFFDTLYQTMKLAYRLLVFCIYFEAYGDSTEQASIAPHVSTNATYLVEAKQGNSFTMPPTSQQSASDALVQQPSSSFQQQGQFDWFSLAKSSMTWAVEVISRLSAAGVDPYTVVVAQNMCKLFKLAPVGRKNMVDALVKLQAFRSLGDTVWFGIGARHLVRDLAVTDEGKLCAGICAALSSCYSKAVSAEILSELVSISKAPVELTPSIFEWSNLVHACNGVLHATSFPVHAEQLMSLFPNVRPFSTSDRSGPDCSTPASLAMALLAIGDVSRKTVVGITITGGADAGWLAAVAEWFFGLHVQILDDCGNECYRTGRFGDIKAGASIQILIRFNRISDPASQNGRHEDHGSMEVQCLEKGFNLQEASQLFQGAEGPPSFGENPTARVSGRVAWETAFSQTFRPEFASLVSMRDVMGLGLGSAARVLTAIVHNESNIYGPIWQDPESLHRWSRHGDSTYGKGFVSNIAYWFPELEPLEDKMQSGVRMTYLDAKSHYETQLSLIQNSCRCSFCQNDYQRDSKGTGYCKVVIFETILQICQILSMVSADKRLCLKRHGIESLYERILYQRLSSQATGGLMQDIHGVLQYGIAQYSVGQLHSVALELFAGEAPDKPISLLGTPAFSKAGICAYLDILREVSDSKDHAGRIHIIPGRIEYCGRPYDCLQDGQPLSVNMHNAYKRSMESNPQRLQQKERQIRNLFSYKEPTIRVKQLLNGLQIWYEASGFEDLEPLIIQPEKLSTTIANTRGFIFCPGHRCPVVCGEADNFEPDKITTVELLGKTIYLRVRNPVTKWFKRRRESQLSQGRREDGLGLDYEKVTSNDTSWQQKLLEGHETQAVKGIQELVKLNNGGSAPIWAGGSRDLPVWRDVAAFLEMTYWYRVWIIQEIVVVTHVTLLSGHYEVDLEALQVERAPDYNISNLGGQGSVLDRVQGILVYNIRRPRRIAFNKEGLILNTLERLVSSSARSICSDPGDKIYALLGIALDCQNNEIVSDYTKTFLEVHLQISLTLDDSERLEREAVEYLANTSSPGGLSKREYVKHSRNDSRELFQVLSAKNIHVPNWGSQEALSSLELEIKILVLSKVELGGRFARFANGRYANKAALSCVLHSPVGCLNSSTVQGGDIIYQVSHNEHFGWLPMMALVIFKPIRGTESHYDMVGRVIEGTATMRTKRGNEEQFSTGEFNLYLTSASGVWYNFRDGALYQG</sequence>
<keyword evidence="3" id="KW-1185">Reference proteome</keyword>
<gene>
    <name evidence="2" type="ORF">G7Y89_g388</name>
</gene>
<dbReference type="PANTHER" id="PTHR24148:SF73">
    <property type="entry name" value="HET DOMAIN PROTEIN (AFU_ORTHOLOGUE AFUA_8G01020)"/>
    <property type="match status" value="1"/>
</dbReference>
<protein>
    <recommendedName>
        <fullName evidence="1">Tc1-like transposase DDE domain-containing protein</fullName>
    </recommendedName>
</protein>
<dbReference type="Proteomes" id="UP000566819">
    <property type="component" value="Unassembled WGS sequence"/>
</dbReference>
<reference evidence="2 3" key="1">
    <citation type="submission" date="2020-03" db="EMBL/GenBank/DDBJ databases">
        <title>Draft Genome Sequence of Cudoniella acicularis.</title>
        <authorList>
            <person name="Buettner E."/>
            <person name="Kellner H."/>
        </authorList>
    </citation>
    <scope>NUCLEOTIDE SEQUENCE [LARGE SCALE GENOMIC DNA]</scope>
    <source>
        <strain evidence="2 3">DSM 108380</strain>
    </source>
</reference>
<dbReference type="Gene3D" id="3.30.420.10">
    <property type="entry name" value="Ribonuclease H-like superfamily/Ribonuclease H"/>
    <property type="match status" value="1"/>
</dbReference>
<dbReference type="PANTHER" id="PTHR24148">
    <property type="entry name" value="ANKYRIN REPEAT DOMAIN-CONTAINING PROTEIN 39 HOMOLOG-RELATED"/>
    <property type="match status" value="1"/>
</dbReference>